<dbReference type="Proteomes" id="UP000236910">
    <property type="component" value="Unassembled WGS sequence"/>
</dbReference>
<gene>
    <name evidence="1" type="ORF">C0175_03075</name>
</gene>
<comment type="caution">
    <text evidence="1">The sequence shown here is derived from an EMBL/GenBank/DDBJ whole genome shotgun (WGS) entry which is preliminary data.</text>
</comment>
<reference evidence="1 2" key="1">
    <citation type="submission" date="2018-01" db="EMBL/GenBank/DDBJ databases">
        <title>Metagenomic assembled genomes from two thermal pools in the Uzon Caldera, Kamchatka, Russia.</title>
        <authorList>
            <person name="Wilkins L."/>
            <person name="Ettinger C."/>
        </authorList>
    </citation>
    <scope>NUCLEOTIDE SEQUENCE [LARGE SCALE GENOMIC DNA]</scope>
    <source>
        <strain evidence="1">ARK-10</strain>
    </source>
</reference>
<name>A0A2J6X732_9BACT</name>
<dbReference type="AlphaFoldDB" id="A0A2J6X732"/>
<accession>A0A2J6X732</accession>
<evidence type="ECO:0000313" key="2">
    <source>
        <dbReference type="Proteomes" id="UP000236910"/>
    </source>
</evidence>
<feature type="non-terminal residue" evidence="1">
    <location>
        <position position="77"/>
    </location>
</feature>
<sequence>MEILGLLDLNKLRISNNEEVNQENYRIFSYRLSEFGANGIYVKGIKNESDLNFIEELKKEIDIPILKDGDLKEITNV</sequence>
<evidence type="ECO:0000313" key="1">
    <source>
        <dbReference type="EMBL" id="PMP82767.1"/>
    </source>
</evidence>
<dbReference type="EMBL" id="PNIX01000177">
    <property type="protein sequence ID" value="PMP82767.1"/>
    <property type="molecule type" value="Genomic_DNA"/>
</dbReference>
<protein>
    <submittedName>
        <fullName evidence="1">Uncharacterized protein</fullName>
    </submittedName>
</protein>
<organism evidence="1 2">
    <name type="scientific">Caldisericum exile</name>
    <dbReference type="NCBI Taxonomy" id="693075"/>
    <lineage>
        <taxon>Bacteria</taxon>
        <taxon>Pseudomonadati</taxon>
        <taxon>Caldisericota/Cryosericota group</taxon>
        <taxon>Caldisericota</taxon>
        <taxon>Caldisericia</taxon>
        <taxon>Caldisericales</taxon>
        <taxon>Caldisericaceae</taxon>
        <taxon>Caldisericum</taxon>
    </lineage>
</organism>
<proteinExistence type="predicted"/>